<proteinExistence type="predicted"/>
<dbReference type="AlphaFoldDB" id="A0A0D8IWQ8"/>
<dbReference type="PATRIC" id="fig|1550024.3.peg.3505"/>
<keyword evidence="1" id="KW-0812">Transmembrane</keyword>
<keyword evidence="2" id="KW-0436">Ligase</keyword>
<keyword evidence="2" id="KW-0030">Aminoacyl-tRNA synthetase</keyword>
<organism evidence="2 3">
    <name type="scientific">Ruthenibacterium lactatiformans</name>
    <dbReference type="NCBI Taxonomy" id="1550024"/>
    <lineage>
        <taxon>Bacteria</taxon>
        <taxon>Bacillati</taxon>
        <taxon>Bacillota</taxon>
        <taxon>Clostridia</taxon>
        <taxon>Eubacteriales</taxon>
        <taxon>Oscillospiraceae</taxon>
        <taxon>Ruthenibacterium</taxon>
    </lineage>
</organism>
<keyword evidence="1" id="KW-0472">Membrane</keyword>
<dbReference type="InterPro" id="IPR024414">
    <property type="entry name" value="Uncharacterised_PrgI"/>
</dbReference>
<gene>
    <name evidence="2" type="ORF">TQ39_15390</name>
</gene>
<keyword evidence="1" id="KW-1133">Transmembrane helix</keyword>
<protein>
    <submittedName>
        <fullName evidence="2">Glutamyl-tRNA synthetase</fullName>
    </submittedName>
</protein>
<sequence length="124" mass="13934">MEIKIPKEIREYQESIFFGLNTRQFVCSLLALGAAVGLYFLLRDTAGTEIAGWACMLGAAPFAACGFVSYHGMTAEQLLWAVIKSELLTPHRLVFRAENLYYTVMRAKIEAGARRPKREAEVCR</sequence>
<reference evidence="2" key="1">
    <citation type="submission" date="2015-02" db="EMBL/GenBank/DDBJ databases">
        <title>A novel member of the family Ruminococcaceae isolated from human feces.</title>
        <authorList>
            <person name="Shkoporov A.N."/>
            <person name="Chaplin A.V."/>
            <person name="Motuzova O.V."/>
            <person name="Kafarskaia L.I."/>
            <person name="Khokhlova E.V."/>
            <person name="Efimov B.A."/>
        </authorList>
    </citation>
    <scope>NUCLEOTIDE SEQUENCE [LARGE SCALE GENOMIC DNA]</scope>
    <source>
        <strain evidence="2">585-1</strain>
    </source>
</reference>
<evidence type="ECO:0000313" key="2">
    <source>
        <dbReference type="EMBL" id="KJF38924.1"/>
    </source>
</evidence>
<evidence type="ECO:0000313" key="3">
    <source>
        <dbReference type="Proteomes" id="UP000032483"/>
    </source>
</evidence>
<keyword evidence="3" id="KW-1185">Reference proteome</keyword>
<dbReference type="GO" id="GO:0004812">
    <property type="term" value="F:aminoacyl-tRNA ligase activity"/>
    <property type="evidence" value="ECO:0007669"/>
    <property type="project" value="UniProtKB-KW"/>
</dbReference>
<comment type="caution">
    <text evidence="2">The sequence shown here is derived from an EMBL/GenBank/DDBJ whole genome shotgun (WGS) entry which is preliminary data.</text>
</comment>
<feature type="transmembrane region" description="Helical" evidence="1">
    <location>
        <begin position="25"/>
        <end position="42"/>
    </location>
</feature>
<accession>A0A0D8IWQ8</accession>
<name>A0A0D8IWQ8_9FIRM</name>
<dbReference type="Pfam" id="PF12666">
    <property type="entry name" value="PrgI"/>
    <property type="match status" value="1"/>
</dbReference>
<feature type="transmembrane region" description="Helical" evidence="1">
    <location>
        <begin position="48"/>
        <end position="70"/>
    </location>
</feature>
<dbReference type="EMBL" id="JXXK01000028">
    <property type="protein sequence ID" value="KJF38924.1"/>
    <property type="molecule type" value="Genomic_DNA"/>
</dbReference>
<evidence type="ECO:0000256" key="1">
    <source>
        <dbReference type="SAM" id="Phobius"/>
    </source>
</evidence>
<dbReference type="Proteomes" id="UP000032483">
    <property type="component" value="Unassembled WGS sequence"/>
</dbReference>